<gene>
    <name evidence="1" type="ORF">RRG08_044736</name>
</gene>
<reference evidence="1" key="1">
    <citation type="journal article" date="2023" name="G3 (Bethesda)">
        <title>A reference genome for the long-term kleptoplast-retaining sea slug Elysia crispata morphotype clarki.</title>
        <authorList>
            <person name="Eastman K.E."/>
            <person name="Pendleton A.L."/>
            <person name="Shaikh M.A."/>
            <person name="Suttiyut T."/>
            <person name="Ogas R."/>
            <person name="Tomko P."/>
            <person name="Gavelis G."/>
            <person name="Widhalm J.R."/>
            <person name="Wisecaver J.H."/>
        </authorList>
    </citation>
    <scope>NUCLEOTIDE SEQUENCE</scope>
    <source>
        <strain evidence="1">ECLA1</strain>
    </source>
</reference>
<protein>
    <submittedName>
        <fullName evidence="1">Uncharacterized protein</fullName>
    </submittedName>
</protein>
<dbReference type="EMBL" id="JAWDGP010003905">
    <property type="protein sequence ID" value="KAK3769541.1"/>
    <property type="molecule type" value="Genomic_DNA"/>
</dbReference>
<evidence type="ECO:0000313" key="1">
    <source>
        <dbReference type="EMBL" id="KAK3769541.1"/>
    </source>
</evidence>
<organism evidence="1 2">
    <name type="scientific">Elysia crispata</name>
    <name type="common">lettuce slug</name>
    <dbReference type="NCBI Taxonomy" id="231223"/>
    <lineage>
        <taxon>Eukaryota</taxon>
        <taxon>Metazoa</taxon>
        <taxon>Spiralia</taxon>
        <taxon>Lophotrochozoa</taxon>
        <taxon>Mollusca</taxon>
        <taxon>Gastropoda</taxon>
        <taxon>Heterobranchia</taxon>
        <taxon>Euthyneura</taxon>
        <taxon>Panpulmonata</taxon>
        <taxon>Sacoglossa</taxon>
        <taxon>Placobranchoidea</taxon>
        <taxon>Plakobranchidae</taxon>
        <taxon>Elysia</taxon>
    </lineage>
</organism>
<accession>A0AAE0ZIT2</accession>
<sequence>MNLFSPLRLQHRAPLPFPIQFPSFPIITGHDVWTEGPHRQNLISEFCKPVIQAEKSGRQSLAYSDISSHGLSVCLSICRFNCSSQYMSQTPFSMRILLFTS</sequence>
<name>A0AAE0ZIT2_9GAST</name>
<dbReference type="AlphaFoldDB" id="A0AAE0ZIT2"/>
<keyword evidence="2" id="KW-1185">Reference proteome</keyword>
<evidence type="ECO:0000313" key="2">
    <source>
        <dbReference type="Proteomes" id="UP001283361"/>
    </source>
</evidence>
<comment type="caution">
    <text evidence="1">The sequence shown here is derived from an EMBL/GenBank/DDBJ whole genome shotgun (WGS) entry which is preliminary data.</text>
</comment>
<proteinExistence type="predicted"/>
<dbReference type="Proteomes" id="UP001283361">
    <property type="component" value="Unassembled WGS sequence"/>
</dbReference>